<accession>A0ABR0TPW4</accession>
<evidence type="ECO:0000256" key="1">
    <source>
        <dbReference type="SAM" id="MobiDB-lite"/>
    </source>
</evidence>
<dbReference type="Proteomes" id="UP001341245">
    <property type="component" value="Unassembled WGS sequence"/>
</dbReference>
<organism evidence="3 4">
    <name type="scientific">Aureobasidium pullulans</name>
    <name type="common">Black yeast</name>
    <name type="synonym">Pullularia pullulans</name>
    <dbReference type="NCBI Taxonomy" id="5580"/>
    <lineage>
        <taxon>Eukaryota</taxon>
        <taxon>Fungi</taxon>
        <taxon>Dikarya</taxon>
        <taxon>Ascomycota</taxon>
        <taxon>Pezizomycotina</taxon>
        <taxon>Dothideomycetes</taxon>
        <taxon>Dothideomycetidae</taxon>
        <taxon>Dothideales</taxon>
        <taxon>Saccotheciaceae</taxon>
        <taxon>Aureobasidium</taxon>
    </lineage>
</organism>
<feature type="region of interest" description="Disordered" evidence="1">
    <location>
        <begin position="454"/>
        <end position="523"/>
    </location>
</feature>
<proteinExistence type="predicted"/>
<evidence type="ECO:0000313" key="3">
    <source>
        <dbReference type="EMBL" id="KAK6006483.1"/>
    </source>
</evidence>
<feature type="compositionally biased region" description="Basic residues" evidence="1">
    <location>
        <begin position="265"/>
        <end position="279"/>
    </location>
</feature>
<dbReference type="EMBL" id="JASGXD010000004">
    <property type="protein sequence ID" value="KAK6006483.1"/>
    <property type="molecule type" value="Genomic_DNA"/>
</dbReference>
<dbReference type="Gene3D" id="3.30.160.60">
    <property type="entry name" value="Classic Zinc Finger"/>
    <property type="match status" value="1"/>
</dbReference>
<dbReference type="PANTHER" id="PTHR38166">
    <property type="entry name" value="C2H2-TYPE DOMAIN-CONTAINING PROTEIN-RELATED"/>
    <property type="match status" value="1"/>
</dbReference>
<keyword evidence="4" id="KW-1185">Reference proteome</keyword>
<protein>
    <recommendedName>
        <fullName evidence="2">C2H2-type domain-containing protein</fullName>
    </recommendedName>
</protein>
<name>A0ABR0TPW4_AURPU</name>
<dbReference type="SMART" id="SM00355">
    <property type="entry name" value="ZnF_C2H2"/>
    <property type="match status" value="3"/>
</dbReference>
<comment type="caution">
    <text evidence="3">The sequence shown here is derived from an EMBL/GenBank/DDBJ whole genome shotgun (WGS) entry which is preliminary data.</text>
</comment>
<feature type="domain" description="C2H2-type" evidence="2">
    <location>
        <begin position="206"/>
        <end position="234"/>
    </location>
</feature>
<evidence type="ECO:0000313" key="4">
    <source>
        <dbReference type="Proteomes" id="UP001341245"/>
    </source>
</evidence>
<reference evidence="3 4" key="1">
    <citation type="submission" date="2023-11" db="EMBL/GenBank/DDBJ databases">
        <title>Draft genome sequence and annotation of the polyextremotolerant black yeast-like fungus Aureobasidium pullulans NRRL 62042.</title>
        <authorList>
            <person name="Dielentheis-Frenken M.R.E."/>
            <person name="Wibberg D."/>
            <person name="Blank L.M."/>
            <person name="Tiso T."/>
        </authorList>
    </citation>
    <scope>NUCLEOTIDE SEQUENCE [LARGE SCALE GENOMIC DNA]</scope>
    <source>
        <strain evidence="3 4">NRRL 62042</strain>
    </source>
</reference>
<feature type="domain" description="C2H2-type" evidence="2">
    <location>
        <begin position="135"/>
        <end position="163"/>
    </location>
</feature>
<feature type="domain" description="C2H2-type" evidence="2">
    <location>
        <begin position="167"/>
        <end position="194"/>
    </location>
</feature>
<gene>
    <name evidence="3" type="ORF">QM012_006893</name>
</gene>
<feature type="region of interest" description="Disordered" evidence="1">
    <location>
        <begin position="263"/>
        <end position="294"/>
    </location>
</feature>
<feature type="compositionally biased region" description="Low complexity" evidence="1">
    <location>
        <begin position="455"/>
        <end position="482"/>
    </location>
</feature>
<dbReference type="InterPro" id="IPR013087">
    <property type="entry name" value="Znf_C2H2_type"/>
</dbReference>
<sequence length="817" mass="92271">MAWHNAKVQHEFFEDSLNQDFELFPSTTQSFIQDHGSSRLLPLTGATSIEKKVQDDRHGAEIMIPSTKDEEAWLAWYRASTAQEMHTLPVAKVKTKLSISDSGYGSMDYSDRHDVEAGPSAQPDMIDSTNNKVSEYCEICSEESDKRRYFSNNADRRKHMLTHTRPFKCDVPGCDNLNGFASPHDLARHKKTCHSVLTVKTSKFYYRCAAPSCQKKDKIWPRKDNFKAHLEGTHRYNEVQVAELLVKSECTPEAVQLLSDVANRQKAKGRKTKSKRRFRKDLSSEDEDSNVAESPIGEIHQDFESSNFLPQRVAKSPELPPSATHPPISFLSPVHSLPVPTTYTDPPSILVSGDFEVDMRVQSSPIEMMDTSADLMDDVYSPYLMVGVTSPEELAPTPTSYSSSTYADSLFESDLDDMTTENDFDLDLAERETIFQPLLRPAVHCLLAAYSSRQNAGGNSGQESSNSSYSSSFNGSNGPSGSRENNLSFLPLGGKRRRTLGEQDDGDDDEQPSKRKSKAVRPDEELPPLACPFVKFDPLKHDKCYTFVLKGVSRVKQHLERVHSIPIHCPKCYSIFRNNAEARDKHVREDTCQTAPERRLEGIDEMTMRKIKRRVTGRSVSESWYSIFSLLFPGARKPESPFMDTTLSAELSAFRDFCTREGHEIVTSIVGANMPSGTGHQQDQLEDFTRQVFQRSIDQLFLQWQSRSRSVTSAPILITQPVLPPTPPSTFLQDLNDMGINDTFTMADEEPLLPTQQFPDLDIPWMDSELQQHDAAQQQQQQLQQQWIYFGEILPMNQQQQFWNDIGVLDGMGGWSG</sequence>
<evidence type="ECO:0000259" key="2">
    <source>
        <dbReference type="SMART" id="SM00355"/>
    </source>
</evidence>
<dbReference type="PANTHER" id="PTHR38166:SF1">
    <property type="entry name" value="C2H2-TYPE DOMAIN-CONTAINING PROTEIN"/>
    <property type="match status" value="1"/>
</dbReference>